<dbReference type="SMART" id="SM01012">
    <property type="entry name" value="ANTAR"/>
    <property type="match status" value="1"/>
</dbReference>
<sequence length="408" mass="41009">MSLDDLLHLGALSPGAGPDLVCTVGGAHPVVVAPSGELDRQGGPFLVGLAGLVASRPGVDVVVDLTGVGYVDVAGMRALATARDLVVERGGELRVRGASGTARVVATVMGLEELLDERAGAPAGTVASAAVPTDGPVAVVAVPGLTTGVLELAAVPVHHAELHAALGAFVDVVLRTVPGATAVSVQLGSAAEPTEVASTSRRAAELDGWQIRAGEGPCVESGDTSRTVVSADVLTDARWPRLVRAARAGGAVPVVSSPLLDEGRAIGGVNVYGADGGVFHGGHRHAVEVMAAGTTTGVEQLRLHAELRTQADQLRQALVSRATIDQAKGIVMAHRGGTPDEAFTFLSALSQHKNVKLRDPAREMVEQASHAAAPSGRPSGPRGPVAAGVRSSSGTSLPARRGAGGTGA</sequence>
<evidence type="ECO:0000259" key="6">
    <source>
        <dbReference type="PROSITE" id="PS50801"/>
    </source>
</evidence>
<evidence type="ECO:0000313" key="8">
    <source>
        <dbReference type="EMBL" id="SFB00452.1"/>
    </source>
</evidence>
<dbReference type="InterPro" id="IPR029016">
    <property type="entry name" value="GAF-like_dom_sf"/>
</dbReference>
<keyword evidence="4" id="KW-0804">Transcription</keyword>
<keyword evidence="2" id="KW-0418">Kinase</keyword>
<dbReference type="InterPro" id="IPR036513">
    <property type="entry name" value="STAS_dom_sf"/>
</dbReference>
<name>A0A1I0XHG6_9CELL</name>
<dbReference type="PROSITE" id="PS50801">
    <property type="entry name" value="STAS"/>
    <property type="match status" value="1"/>
</dbReference>
<dbReference type="Gene3D" id="3.30.450.40">
    <property type="match status" value="1"/>
</dbReference>
<dbReference type="RefSeq" id="WP_090031770.1">
    <property type="nucleotide sequence ID" value="NZ_BONM01000044.1"/>
</dbReference>
<evidence type="ECO:0000256" key="5">
    <source>
        <dbReference type="SAM" id="MobiDB-lite"/>
    </source>
</evidence>
<evidence type="ECO:0000313" key="9">
    <source>
        <dbReference type="Proteomes" id="UP000199012"/>
    </source>
</evidence>
<evidence type="ECO:0000256" key="3">
    <source>
        <dbReference type="ARBA" id="ARBA00023015"/>
    </source>
</evidence>
<gene>
    <name evidence="8" type="ORF">SAMN05421867_10561</name>
</gene>
<dbReference type="InterPro" id="IPR011006">
    <property type="entry name" value="CheY-like_superfamily"/>
</dbReference>
<dbReference type="SUPFAM" id="SSF52172">
    <property type="entry name" value="CheY-like"/>
    <property type="match status" value="1"/>
</dbReference>
<dbReference type="STRING" id="988821.SAMN05421867_10561"/>
<dbReference type="InterPro" id="IPR002645">
    <property type="entry name" value="STAS_dom"/>
</dbReference>
<dbReference type="SUPFAM" id="SSF55781">
    <property type="entry name" value="GAF domain-like"/>
    <property type="match status" value="1"/>
</dbReference>
<dbReference type="Pfam" id="PF03861">
    <property type="entry name" value="ANTAR"/>
    <property type="match status" value="1"/>
</dbReference>
<dbReference type="CDD" id="cd07043">
    <property type="entry name" value="STAS_anti-anti-sigma_factors"/>
    <property type="match status" value="1"/>
</dbReference>
<keyword evidence="3" id="KW-0805">Transcription regulation</keyword>
<evidence type="ECO:0000256" key="2">
    <source>
        <dbReference type="ARBA" id="ARBA00022777"/>
    </source>
</evidence>
<dbReference type="PROSITE" id="PS50921">
    <property type="entry name" value="ANTAR"/>
    <property type="match status" value="1"/>
</dbReference>
<dbReference type="InterPro" id="IPR005561">
    <property type="entry name" value="ANTAR"/>
</dbReference>
<proteinExistence type="predicted"/>
<keyword evidence="9" id="KW-1185">Reference proteome</keyword>
<dbReference type="Gene3D" id="3.30.750.24">
    <property type="entry name" value="STAS domain"/>
    <property type="match status" value="1"/>
</dbReference>
<evidence type="ECO:0000256" key="1">
    <source>
        <dbReference type="ARBA" id="ARBA00022679"/>
    </source>
</evidence>
<dbReference type="InterPro" id="IPR036388">
    <property type="entry name" value="WH-like_DNA-bd_sf"/>
</dbReference>
<dbReference type="Proteomes" id="UP000199012">
    <property type="component" value="Unassembled WGS sequence"/>
</dbReference>
<organism evidence="8 9">
    <name type="scientific">Cellulomonas marina</name>
    <dbReference type="NCBI Taxonomy" id="988821"/>
    <lineage>
        <taxon>Bacteria</taxon>
        <taxon>Bacillati</taxon>
        <taxon>Actinomycetota</taxon>
        <taxon>Actinomycetes</taxon>
        <taxon>Micrococcales</taxon>
        <taxon>Cellulomonadaceae</taxon>
        <taxon>Cellulomonas</taxon>
    </lineage>
</organism>
<feature type="domain" description="STAS" evidence="6">
    <location>
        <begin position="61"/>
        <end position="115"/>
    </location>
</feature>
<dbReference type="GO" id="GO:0016301">
    <property type="term" value="F:kinase activity"/>
    <property type="evidence" value="ECO:0007669"/>
    <property type="project" value="UniProtKB-KW"/>
</dbReference>
<dbReference type="OrthoDB" id="3688893at2"/>
<feature type="compositionally biased region" description="Low complexity" evidence="5">
    <location>
        <begin position="371"/>
        <end position="389"/>
    </location>
</feature>
<dbReference type="SUPFAM" id="SSF52091">
    <property type="entry name" value="SpoIIaa-like"/>
    <property type="match status" value="1"/>
</dbReference>
<dbReference type="InterPro" id="IPR003018">
    <property type="entry name" value="GAF"/>
</dbReference>
<reference evidence="8 9" key="1">
    <citation type="submission" date="2016-10" db="EMBL/GenBank/DDBJ databases">
        <authorList>
            <person name="de Groot N.N."/>
        </authorList>
    </citation>
    <scope>NUCLEOTIDE SEQUENCE [LARGE SCALE GENOMIC DNA]</scope>
    <source>
        <strain evidence="8 9">CGMCC 4.6945</strain>
    </source>
</reference>
<dbReference type="EMBL" id="FOKA01000005">
    <property type="protein sequence ID" value="SFB00452.1"/>
    <property type="molecule type" value="Genomic_DNA"/>
</dbReference>
<dbReference type="Gene3D" id="1.10.10.10">
    <property type="entry name" value="Winged helix-like DNA-binding domain superfamily/Winged helix DNA-binding domain"/>
    <property type="match status" value="1"/>
</dbReference>
<dbReference type="AlphaFoldDB" id="A0A1I0XHG6"/>
<dbReference type="Pfam" id="PF13466">
    <property type="entry name" value="STAS_2"/>
    <property type="match status" value="1"/>
</dbReference>
<evidence type="ECO:0000256" key="4">
    <source>
        <dbReference type="ARBA" id="ARBA00023163"/>
    </source>
</evidence>
<dbReference type="Pfam" id="PF13185">
    <property type="entry name" value="GAF_2"/>
    <property type="match status" value="1"/>
</dbReference>
<evidence type="ECO:0000259" key="7">
    <source>
        <dbReference type="PROSITE" id="PS50921"/>
    </source>
</evidence>
<feature type="region of interest" description="Disordered" evidence="5">
    <location>
        <begin position="363"/>
        <end position="408"/>
    </location>
</feature>
<dbReference type="GO" id="GO:0003723">
    <property type="term" value="F:RNA binding"/>
    <property type="evidence" value="ECO:0007669"/>
    <property type="project" value="InterPro"/>
</dbReference>
<feature type="domain" description="ANTAR" evidence="7">
    <location>
        <begin position="304"/>
        <end position="365"/>
    </location>
</feature>
<protein>
    <submittedName>
        <fullName evidence="8">Anti-anti-sigma factor</fullName>
    </submittedName>
</protein>
<accession>A0A1I0XHG6</accession>
<dbReference type="InterPro" id="IPR058548">
    <property type="entry name" value="MlaB-like_STAS"/>
</dbReference>
<keyword evidence="1" id="KW-0808">Transferase</keyword>